<protein>
    <recommendedName>
        <fullName evidence="1">Protein FAR1-RELATED SEQUENCE</fullName>
    </recommendedName>
</protein>
<dbReference type="GO" id="GO:0008270">
    <property type="term" value="F:zinc ion binding"/>
    <property type="evidence" value="ECO:0007669"/>
    <property type="project" value="UniProtKB-UniRule"/>
</dbReference>
<dbReference type="AlphaFoldDB" id="A0A8I6XCU6"/>
<dbReference type="Pfam" id="PF10551">
    <property type="entry name" value="MULE"/>
    <property type="match status" value="1"/>
</dbReference>
<dbReference type="InterPro" id="IPR031052">
    <property type="entry name" value="FHY3/FAR1"/>
</dbReference>
<reference evidence="4" key="2">
    <citation type="submission" date="2020-10" db="EMBL/GenBank/DDBJ databases">
        <authorList>
            <person name="Scholz U."/>
            <person name="Mascher M."/>
            <person name="Fiebig A."/>
        </authorList>
    </citation>
    <scope>NUCLEOTIDE SEQUENCE [LARGE SCALE GENOMIC DNA]</scope>
    <source>
        <strain evidence="4">cv. Morex</strain>
    </source>
</reference>
<comment type="subcellular location">
    <subcellularLocation>
        <location evidence="1">Nucleus</location>
    </subcellularLocation>
</comment>
<proteinExistence type="inferred from homology"/>
<organism evidence="4 5">
    <name type="scientific">Hordeum vulgare subsp. vulgare</name>
    <name type="common">Domesticated barley</name>
    <dbReference type="NCBI Taxonomy" id="112509"/>
    <lineage>
        <taxon>Eukaryota</taxon>
        <taxon>Viridiplantae</taxon>
        <taxon>Streptophyta</taxon>
        <taxon>Embryophyta</taxon>
        <taxon>Tracheophyta</taxon>
        <taxon>Spermatophyta</taxon>
        <taxon>Magnoliopsida</taxon>
        <taxon>Liliopsida</taxon>
        <taxon>Poales</taxon>
        <taxon>Poaceae</taxon>
        <taxon>BOP clade</taxon>
        <taxon>Pooideae</taxon>
        <taxon>Triticodae</taxon>
        <taxon>Triticeae</taxon>
        <taxon>Hordeinae</taxon>
        <taxon>Hordeum</taxon>
    </lineage>
</organism>
<feature type="domain" description="MULE transposase" evidence="3">
    <location>
        <begin position="338"/>
        <end position="430"/>
    </location>
</feature>
<evidence type="ECO:0000256" key="1">
    <source>
        <dbReference type="RuleBase" id="RU367018"/>
    </source>
</evidence>
<keyword evidence="1" id="KW-0539">Nucleus</keyword>
<feature type="domain" description="FAR1" evidence="2">
    <location>
        <begin position="97"/>
        <end position="215"/>
    </location>
</feature>
<accession>A0A8I6XCU6</accession>
<evidence type="ECO:0000259" key="3">
    <source>
        <dbReference type="Pfam" id="PF10551"/>
    </source>
</evidence>
<dbReference type="GO" id="GO:0005634">
    <property type="term" value="C:nucleus"/>
    <property type="evidence" value="ECO:0007669"/>
    <property type="project" value="UniProtKB-SubCell"/>
</dbReference>
<dbReference type="Gramene" id="HORVU.MOREX.r3.3HG0312890.1">
    <property type="protein sequence ID" value="HORVU.MOREX.r3.3HG0312890.1"/>
    <property type="gene ID" value="HORVU.MOREX.r3.3HG0312890"/>
</dbReference>
<comment type="similarity">
    <text evidence="1">Belongs to the FHY3/FAR1 family.</text>
</comment>
<name>A0A8I6XCU6_HORVV</name>
<reference evidence="5" key="1">
    <citation type="journal article" date="2012" name="Nature">
        <title>A physical, genetic and functional sequence assembly of the barley genome.</title>
        <authorList>
            <consortium name="The International Barley Genome Sequencing Consortium"/>
            <person name="Mayer K.F."/>
            <person name="Waugh R."/>
            <person name="Brown J.W."/>
            <person name="Schulman A."/>
            <person name="Langridge P."/>
            <person name="Platzer M."/>
            <person name="Fincher G.B."/>
            <person name="Muehlbauer G.J."/>
            <person name="Sato K."/>
            <person name="Close T.J."/>
            <person name="Wise R.P."/>
            <person name="Stein N."/>
        </authorList>
    </citation>
    <scope>NUCLEOTIDE SEQUENCE [LARGE SCALE GENOMIC DNA]</scope>
    <source>
        <strain evidence="5">cv. Morex</strain>
    </source>
</reference>
<dbReference type="Proteomes" id="UP000011116">
    <property type="component" value="Chromosome 3H"/>
</dbReference>
<keyword evidence="1" id="KW-0863">Zinc-finger</keyword>
<dbReference type="GO" id="GO:0006355">
    <property type="term" value="P:regulation of DNA-templated transcription"/>
    <property type="evidence" value="ECO:0007669"/>
    <property type="project" value="UniProtKB-UniRule"/>
</dbReference>
<comment type="function">
    <text evidence="1">Putative transcription activator involved in regulating light control of development.</text>
</comment>
<keyword evidence="1" id="KW-0479">Metal-binding</keyword>
<keyword evidence="5" id="KW-1185">Reference proteome</keyword>
<evidence type="ECO:0000313" key="4">
    <source>
        <dbReference type="EnsemblPlants" id="HORVU.MOREX.r3.3HG0312890.1"/>
    </source>
</evidence>
<dbReference type="EnsemblPlants" id="HORVU.MOREX.r3.3HG0312890.1">
    <property type="protein sequence ID" value="HORVU.MOREX.r3.3HG0312890.1"/>
    <property type="gene ID" value="HORVU.MOREX.r3.3HG0312890"/>
</dbReference>
<keyword evidence="1" id="KW-0862">Zinc</keyword>
<dbReference type="PANTHER" id="PTHR31669">
    <property type="entry name" value="PROTEIN FAR1-RELATED SEQUENCE 10-RELATED"/>
    <property type="match status" value="1"/>
</dbReference>
<dbReference type="InterPro" id="IPR018289">
    <property type="entry name" value="MULE_transposase_dom"/>
</dbReference>
<sequence>MAHLRRDIEYGGISDAFWRHGSVSTTGLAGVWGAAASSNQTNLNPAVVNIGDYEDDTMEDIEGGTYIPFADAATTTRPDAPYVGFVFDTIEEAQMVYNSYAKKLGFGSRICYTKRSQKKGCNHIIRREFECVHAGGESAQDGGKQVVCDPEWYEALEENVCASRKEPYFGNKKLVAHRKRNRVNRHGCRARMAVVLRDGKWEVTVFEEQRTHPMMSRGEWTRFYRSHRKVPYEDYMLLKTLHNRNIPTALIMATLGDLHGELGNLPYTARDVANIRTKLRNEVSLNDMAKTMEYFEKLHAESPRFFYAKLEDENKAVRALFWVDGRTREAYKKFKDCVFFDTTFCTNRYDMPFAPIVGINNHMQTIMFGCALIPDEKIETFKWVFEKWMDAMGHDPPGCIMTDQDQAMSKAISMVFPGIVHRCCKWHVLKIAKEKLGMLFRTRADFEEEFYYCVNGTESALEFEEAWQRMVLKHELGEHPHLSNMWECRHTWAPAYFKRHFFPFTGTTGRSEGLNSFFKKLVHPHDSVWQFVKQYEYIQETRLDREDNAGFLGEATVAPLWSRYKIEEQASKFYTRTAFGKFKEMRGDNGIDD</sequence>
<dbReference type="Pfam" id="PF03101">
    <property type="entry name" value="FAR1"/>
    <property type="match status" value="1"/>
</dbReference>
<dbReference type="InterPro" id="IPR004330">
    <property type="entry name" value="FAR1_DNA_bnd_dom"/>
</dbReference>
<reference evidence="4" key="3">
    <citation type="submission" date="2022-01" db="UniProtKB">
        <authorList>
            <consortium name="EnsemblPlants"/>
        </authorList>
    </citation>
    <scope>IDENTIFICATION</scope>
    <source>
        <strain evidence="4">subsp. vulgare</strain>
    </source>
</reference>
<evidence type="ECO:0000313" key="5">
    <source>
        <dbReference type="Proteomes" id="UP000011116"/>
    </source>
</evidence>
<evidence type="ECO:0000259" key="2">
    <source>
        <dbReference type="Pfam" id="PF03101"/>
    </source>
</evidence>
<dbReference type="PANTHER" id="PTHR31669:SF295">
    <property type="entry name" value="PROTEIN FAR1-RELATED SEQUENCE"/>
    <property type="match status" value="1"/>
</dbReference>